<dbReference type="InterPro" id="IPR002539">
    <property type="entry name" value="MaoC-like_dom"/>
</dbReference>
<comment type="catalytic activity">
    <reaction evidence="15">
        <text>holo-[ACP] + acetyl-CoA = acetyl-[ACP] + CoA</text>
        <dbReference type="Rhea" id="RHEA:41788"/>
        <dbReference type="Rhea" id="RHEA-COMP:9621"/>
        <dbReference type="Rhea" id="RHEA-COMP:9685"/>
        <dbReference type="ChEBI" id="CHEBI:57287"/>
        <dbReference type="ChEBI" id="CHEBI:57288"/>
        <dbReference type="ChEBI" id="CHEBI:64479"/>
        <dbReference type="ChEBI" id="CHEBI:78446"/>
        <dbReference type="EC" id="2.3.1.38"/>
    </reaction>
</comment>
<evidence type="ECO:0000256" key="5">
    <source>
        <dbReference type="ARBA" id="ARBA00022857"/>
    </source>
</evidence>
<dbReference type="InterPro" id="IPR013785">
    <property type="entry name" value="Aldolase_TIM"/>
</dbReference>
<dbReference type="Pfam" id="PF16073">
    <property type="entry name" value="SAT"/>
    <property type="match status" value="1"/>
</dbReference>
<organism evidence="18 19">
    <name type="scientific">Aspergillus udagawae</name>
    <dbReference type="NCBI Taxonomy" id="91492"/>
    <lineage>
        <taxon>Eukaryota</taxon>
        <taxon>Fungi</taxon>
        <taxon>Dikarya</taxon>
        <taxon>Ascomycota</taxon>
        <taxon>Pezizomycotina</taxon>
        <taxon>Eurotiomycetes</taxon>
        <taxon>Eurotiomycetidae</taxon>
        <taxon>Eurotiales</taxon>
        <taxon>Aspergillaceae</taxon>
        <taxon>Aspergillus</taxon>
        <taxon>Aspergillus subgen. Fumigati</taxon>
    </lineage>
</organism>
<comment type="similarity">
    <text evidence="2 16">Belongs to the fungal fatty acid synthetase subunit beta family.</text>
</comment>
<evidence type="ECO:0000256" key="7">
    <source>
        <dbReference type="ARBA" id="ARBA00023027"/>
    </source>
</evidence>
<dbReference type="Pfam" id="PF13452">
    <property type="entry name" value="FAS1_DH_region"/>
    <property type="match status" value="1"/>
</dbReference>
<dbReference type="InterPro" id="IPR041099">
    <property type="entry name" value="FAS1_N"/>
</dbReference>
<dbReference type="InterPro" id="IPR016035">
    <property type="entry name" value="Acyl_Trfase/lysoPLipase"/>
</dbReference>
<evidence type="ECO:0000259" key="17">
    <source>
        <dbReference type="SMART" id="SM00827"/>
    </source>
</evidence>
<dbReference type="SUPFAM" id="SSF52151">
    <property type="entry name" value="FabD/lysophospholipase-like"/>
    <property type="match status" value="2"/>
</dbReference>
<protein>
    <submittedName>
        <fullName evidence="18">Fatty acid synthase subunit beta</fullName>
    </submittedName>
</protein>
<keyword evidence="9" id="KW-0511">Multifunctional enzyme</keyword>
<evidence type="ECO:0000256" key="12">
    <source>
        <dbReference type="ARBA" id="ARBA00048462"/>
    </source>
</evidence>
<dbReference type="PIRSF" id="PIRSF005562">
    <property type="entry name" value="FAS_yeast_beta"/>
    <property type="match status" value="1"/>
</dbReference>
<comment type="catalytic activity">
    <reaction evidence="13">
        <text>(9Z)-octadecenoyl-[ACP] + H2O = (9Z)-octadecenoate + holo-[ACP] + H(+)</text>
        <dbReference type="Rhea" id="RHEA:15057"/>
        <dbReference type="Rhea" id="RHEA-COMP:9685"/>
        <dbReference type="Rhea" id="RHEA-COMP:9924"/>
        <dbReference type="ChEBI" id="CHEBI:15377"/>
        <dbReference type="ChEBI" id="CHEBI:15378"/>
        <dbReference type="ChEBI" id="CHEBI:30823"/>
        <dbReference type="ChEBI" id="CHEBI:64479"/>
        <dbReference type="ChEBI" id="CHEBI:78783"/>
        <dbReference type="EC" id="3.1.2.14"/>
    </reaction>
</comment>
<proteinExistence type="inferred from homology"/>
<dbReference type="Pfam" id="PF08354">
    <property type="entry name" value="Fas1-AflB-like_hel"/>
    <property type="match status" value="1"/>
</dbReference>
<dbReference type="SUPFAM" id="SSF54637">
    <property type="entry name" value="Thioesterase/thiol ester dehydrase-isomerase"/>
    <property type="match status" value="2"/>
</dbReference>
<dbReference type="Gene3D" id="1.20.1050.120">
    <property type="match status" value="1"/>
</dbReference>
<dbReference type="SUPFAM" id="SSF51412">
    <property type="entry name" value="Inosine monophosphate dehydrogenase (IMPDH)"/>
    <property type="match status" value="1"/>
</dbReference>
<dbReference type="Gene3D" id="3.20.20.70">
    <property type="entry name" value="Aldolase class I"/>
    <property type="match status" value="1"/>
</dbReference>
<dbReference type="InterPro" id="IPR029069">
    <property type="entry name" value="HotDog_dom_sf"/>
</dbReference>
<evidence type="ECO:0000256" key="10">
    <source>
        <dbReference type="ARBA" id="ARBA00033756"/>
    </source>
</evidence>
<dbReference type="Gene3D" id="3.40.366.10">
    <property type="entry name" value="Malonyl-Coenzyme A Acyl Carrier Protein, domain 2"/>
    <property type="match status" value="3"/>
</dbReference>
<keyword evidence="4 16" id="KW-0378">Hydrolase</keyword>
<evidence type="ECO:0000256" key="13">
    <source>
        <dbReference type="ARBA" id="ARBA00048536"/>
    </source>
</evidence>
<gene>
    <name evidence="18" type="ORF">IFM53868_05842</name>
</gene>
<accession>A0ABQ1AWU4</accession>
<keyword evidence="7 16" id="KW-0520">NAD</keyword>
<comment type="subunit">
    <text evidence="10">[Alpha(6)beta(6)] hexamers of two multifunctional subunits (alpha and beta).</text>
</comment>
<dbReference type="PANTHER" id="PTHR10982">
    <property type="entry name" value="MALONYL COA-ACYL CARRIER PROTEIN TRANSACYLASE"/>
    <property type="match status" value="1"/>
</dbReference>
<evidence type="ECO:0000256" key="8">
    <source>
        <dbReference type="ARBA" id="ARBA00023239"/>
    </source>
</evidence>
<dbReference type="Pfam" id="PF17951">
    <property type="entry name" value="FAS_meander"/>
    <property type="match status" value="1"/>
</dbReference>
<keyword evidence="19" id="KW-1185">Reference proteome</keyword>
<evidence type="ECO:0000256" key="3">
    <source>
        <dbReference type="ARBA" id="ARBA00022679"/>
    </source>
</evidence>
<evidence type="ECO:0000256" key="16">
    <source>
        <dbReference type="PIRNR" id="PIRNR005562"/>
    </source>
</evidence>
<dbReference type="InterPro" id="IPR039569">
    <property type="entry name" value="FAS1-like_DH_region"/>
</dbReference>
<comment type="catalytic activity">
    <reaction evidence="1">
        <text>a (3R)-hydroxyacyl-[ACP] = a (2E)-enoyl-[ACP] + H2O</text>
        <dbReference type="Rhea" id="RHEA:13097"/>
        <dbReference type="Rhea" id="RHEA-COMP:9925"/>
        <dbReference type="Rhea" id="RHEA-COMP:9945"/>
        <dbReference type="ChEBI" id="CHEBI:15377"/>
        <dbReference type="ChEBI" id="CHEBI:78784"/>
        <dbReference type="ChEBI" id="CHEBI:78827"/>
        <dbReference type="EC" id="4.2.1.59"/>
    </reaction>
</comment>
<dbReference type="Pfam" id="PF22235">
    <property type="entry name" value="FAS1_thioest_ins"/>
    <property type="match status" value="1"/>
</dbReference>
<dbReference type="InterPro" id="IPR001227">
    <property type="entry name" value="Ac_transferase_dom_sf"/>
</dbReference>
<dbReference type="CDD" id="cd03447">
    <property type="entry name" value="FAS_MaoC"/>
    <property type="match status" value="1"/>
</dbReference>
<dbReference type="Gene3D" id="3.10.129.10">
    <property type="entry name" value="Hotdog Thioesterase"/>
    <property type="match status" value="1"/>
</dbReference>
<dbReference type="Proteomes" id="UP000465266">
    <property type="component" value="Unassembled WGS sequence"/>
</dbReference>
<dbReference type="InterPro" id="IPR040883">
    <property type="entry name" value="FAS_meander"/>
</dbReference>
<keyword evidence="3 16" id="KW-0808">Transferase</keyword>
<comment type="catalytic activity">
    <reaction evidence="11">
        <text>acetyl-CoA + n malonyl-CoA + 2n NADPH + 4n H(+) = a long-chain-acyl-CoA + n CoA + n CO2 + 2n NADP(+).</text>
        <dbReference type="EC" id="2.3.1.86"/>
    </reaction>
</comment>
<evidence type="ECO:0000256" key="15">
    <source>
        <dbReference type="ARBA" id="ARBA00048835"/>
    </source>
</evidence>
<keyword evidence="8" id="KW-0456">Lyase</keyword>
<dbReference type="SMART" id="SM00827">
    <property type="entry name" value="PKS_AT"/>
    <property type="match status" value="1"/>
</dbReference>
<dbReference type="InterPro" id="IPR014043">
    <property type="entry name" value="Acyl_transferase_dom"/>
</dbReference>
<evidence type="ECO:0000256" key="11">
    <source>
        <dbReference type="ARBA" id="ARBA00048237"/>
    </source>
</evidence>
<dbReference type="Gene3D" id="3.30.1120.100">
    <property type="match status" value="1"/>
</dbReference>
<dbReference type="Pfam" id="PF00698">
    <property type="entry name" value="Acyl_transf_1"/>
    <property type="match status" value="1"/>
</dbReference>
<dbReference type="Gene3D" id="1.20.930.70">
    <property type="match status" value="1"/>
</dbReference>
<reference evidence="18 19" key="1">
    <citation type="submission" date="2020-01" db="EMBL/GenBank/DDBJ databases">
        <title>Draft genome sequence of Aspergillus udagawae IFM 53868.</title>
        <authorList>
            <person name="Takahashi H."/>
            <person name="Yaguchi T."/>
        </authorList>
    </citation>
    <scope>NUCLEOTIDE SEQUENCE [LARGE SCALE GENOMIC DNA]</scope>
    <source>
        <strain evidence="18 19">IFM 53868</strain>
    </source>
</reference>
<dbReference type="InterPro" id="IPR013565">
    <property type="entry name" value="Fas1/AflB-like_central"/>
</dbReference>
<dbReference type="InterPro" id="IPR003965">
    <property type="entry name" value="Fatty_acid_synthase"/>
</dbReference>
<evidence type="ECO:0000313" key="18">
    <source>
        <dbReference type="EMBL" id="GFF89448.1"/>
    </source>
</evidence>
<comment type="catalytic activity">
    <reaction evidence="14">
        <text>a 2,3-saturated acyl-[ACP] + NAD(+) = a (2E)-enoyl-[ACP] + NADH + H(+)</text>
        <dbReference type="Rhea" id="RHEA:10240"/>
        <dbReference type="Rhea" id="RHEA-COMP:9925"/>
        <dbReference type="Rhea" id="RHEA-COMP:9926"/>
        <dbReference type="ChEBI" id="CHEBI:15378"/>
        <dbReference type="ChEBI" id="CHEBI:57540"/>
        <dbReference type="ChEBI" id="CHEBI:57945"/>
        <dbReference type="ChEBI" id="CHEBI:78784"/>
        <dbReference type="ChEBI" id="CHEBI:78785"/>
        <dbReference type="EC" id="1.3.1.9"/>
    </reaction>
</comment>
<evidence type="ECO:0000256" key="6">
    <source>
        <dbReference type="ARBA" id="ARBA00023002"/>
    </source>
</evidence>
<evidence type="ECO:0000313" key="19">
    <source>
        <dbReference type="Proteomes" id="UP000465266"/>
    </source>
</evidence>
<dbReference type="InterPro" id="IPR016452">
    <property type="entry name" value="Fas1/AflB-like"/>
</dbReference>
<dbReference type="InterPro" id="IPR032088">
    <property type="entry name" value="SAT"/>
</dbReference>
<dbReference type="Gene3D" id="6.20.240.10">
    <property type="match status" value="1"/>
</dbReference>
<dbReference type="Gene3D" id="3.30.70.3330">
    <property type="match status" value="1"/>
</dbReference>
<evidence type="ECO:0000256" key="14">
    <source>
        <dbReference type="ARBA" id="ARBA00048572"/>
    </source>
</evidence>
<keyword evidence="6 16" id="KW-0560">Oxidoreductase</keyword>
<comment type="caution">
    <text evidence="18">The sequence shown here is derived from an EMBL/GenBank/DDBJ whole genome shotgun (WGS) entry which is preliminary data.</text>
</comment>
<evidence type="ECO:0000256" key="2">
    <source>
        <dbReference type="ARBA" id="ARBA00010009"/>
    </source>
</evidence>
<evidence type="ECO:0000256" key="9">
    <source>
        <dbReference type="ARBA" id="ARBA00023268"/>
    </source>
</evidence>
<sequence length="2070" mass="228756">MESPWSSLGSQLSSSPVATPWEELQQQPLSLDEVLLQSGAVQCSIPVSHQLAQRCEELRRIFTISQETSSQDQQECSSSLELCSSFMKLILDYINEGSSDSSLEVAILREVLRFVQTKVLLNENINTVLASMSGAKALDTSILRTYFQACAVTKHRCASGASQLLANVQRGHARLFALFNGQGVETYFDELAETYSIYEEHITPLMHLLSDTLVRLAADDRVKDLFLHGLDIEAWLRTPESRPKLNYLTTAAVSFPLIAVSQLVQYAVECANLDISPGELRQFLSGSSGHSQGVVVASFIAAADSWDGFYNAAQQAVEVLFWIGARCQQSITTSPSGLEQSLPSYMLSVKGLSQSALQKQIDKINAHLPPLEAVHLALVNGPQQFVMAGLPRSLQALNKMLQLQSRGSSQATNLSRVPFSQRPPVISTRFLPIAAPFHSPYLQKTEEILLQDLASFTLRGVDLAFPVYHTETAKNLQSSPNVIPQLVQMICTGRVEWEMLLQKALPEFTHVLDFGPGGDAGIGSLVSQQRDGTGLRVTVVSTHRGLNAHLSYAGDLYSRRTAVQYNPIWGTDYAPLLVQSPAETRLLVDTKFSRLLGLPPVMVAGMTPTTTAPDFVAAIANAGYHAELACGGFPDADKMRQGILSLAAAIAPGRGITCNVIYANPQGIAWQIPLLAELRRSGVPITGLTIGAGVPSPDIVQNYIDELSLEHLALKPGSKAAIDAVLDIARANPNFPIILQWTGGRGGGHHSYEDFHAPILERYGQIRSHSNVVLVAGSGFGDGEGTYPYLSGTWSEKFGRPRMPFDAILLGSRVMAAQEAHTSLAVKQAICQVPGVVDSEWEGTYKRPTGGILTVRSEMGEPIHKLATRGVMLWAELDRDIFSLPRDKQKEALLARKEYYIRRLNEDFQKVWFGRDATGAAVDLQEMTYAEVWQRLVDLLYLQHLQVWIDPSFRRLVWDFTRRLEERLIPSGSDERIAAVLQDLVQLDKPEQLHKDLFGKYPQAKTEIITAADAAYVVLLSRRRGQKPVPYIVTLDEDLEYWFKKDSLWQSERLEAVPDQDVGRVCILHGPVAAQYTSRPNEPVQSILDDIHNDHVTRVLQEQYSGNLAIVPSTRETTGSDPIPLVLDGFVVDEQEDGTVVICAADSAHQPSSEQWLKMLSRISSAPWCRAIFTEAMIVQDGKMIGNPIHRLFTARRGRIVEVRNPESAELLEVIVKEVEYEKAAGELKQHLVASASLRRASKAGDVILTLWSYADLGREAVPLEFRFEYNPQRGASSIIEVVAGRNAQIKQYYQTIWIGNQYLALSPTSDRAFRGEDVVLTREMIQQFAQSICNRNPKYTSNTSELLDAPLDLAIAIGWKPLMSCLFHPSMSGDMLRLLHLNNSFEYCDGAEALKEGDTLSSEGCLASIRIKKGVGKVVEAEGVLHRNGTPAIRVRSAFILLGEYKDHENTFATEEKTLRLTISSDKDIALLESRRWLLLNENVDLHDYLHENIEFHVRSQYSFQDTDRYAYLSVEGHVTYQPVTGPSRTLGSINLSGDSYTKNPVTDYLQRHGSQSGSTSQPLSQTLTLIEDLQVTIPDYADQYGQASGDCNPIHLSELFASYAGHDTRVTHGMFTSGLVRALVESHVAQSDPSRMRSWSCTFEGKVSPGDTLNIKIDHVGMSRGNLLLSILVHNACSGVKVLSAQSMLQQPMMAYVFTGQGSQQPGMGMELGKESASARLVWQTADKYFERTYGFPITRIVRDNPKTLTVYFGGVKGRAVRENYISLTFDTVSEDGTVISKRVFPDITASTRSYTFRSTNGLLHQTQFTQPALALMEIARFEDMRDKGIVKDDSLFAGHSLGEYVALAAMGKIFTVEEVSALVFYRGLTMQNAVKRDADGATDYSMCAVNPTRVSEQFSEKNLHWCVAEIARSTGGLLEIVNYNVADTQYVCAGDLRGLATLSALLDAIASGSLSIACSEDVQNFIQKTLAHLESAKKPLVLQRGRATIPLNVNVPFHSSLLRLGVDSFRYLLQKHISEATLDPRRLIGKYIPNLVAKPFELSKDYAQGILDLTKSPVLESIIQNVS</sequence>
<dbReference type="Pfam" id="PF01575">
    <property type="entry name" value="MaoC_dehydratas"/>
    <property type="match status" value="1"/>
</dbReference>
<dbReference type="Gene3D" id="6.10.60.10">
    <property type="match status" value="1"/>
</dbReference>
<evidence type="ECO:0000256" key="4">
    <source>
        <dbReference type="ARBA" id="ARBA00022801"/>
    </source>
</evidence>
<dbReference type="Pfam" id="PF17828">
    <property type="entry name" value="FAS_N"/>
    <property type="match status" value="1"/>
</dbReference>
<comment type="catalytic activity">
    <reaction evidence="12">
        <text>holo-[ACP] + malonyl-CoA = malonyl-[ACP] + CoA</text>
        <dbReference type="Rhea" id="RHEA:41792"/>
        <dbReference type="Rhea" id="RHEA-COMP:9623"/>
        <dbReference type="Rhea" id="RHEA-COMP:9685"/>
        <dbReference type="ChEBI" id="CHEBI:57287"/>
        <dbReference type="ChEBI" id="CHEBI:57384"/>
        <dbReference type="ChEBI" id="CHEBI:64479"/>
        <dbReference type="ChEBI" id="CHEBI:78449"/>
        <dbReference type="EC" id="2.3.1.39"/>
    </reaction>
</comment>
<name>A0ABQ1AWU4_9EURO</name>
<dbReference type="PRINTS" id="PR01483">
    <property type="entry name" value="FASYNTHASE"/>
</dbReference>
<dbReference type="InterPro" id="IPR050830">
    <property type="entry name" value="Fungal_FAS"/>
</dbReference>
<feature type="domain" description="Malonyl-CoA:ACP transacylase (MAT)" evidence="17">
    <location>
        <begin position="1699"/>
        <end position="2042"/>
    </location>
</feature>
<dbReference type="EMBL" id="BLKG01000061">
    <property type="protein sequence ID" value="GFF89448.1"/>
    <property type="molecule type" value="Genomic_DNA"/>
</dbReference>
<evidence type="ECO:0000256" key="1">
    <source>
        <dbReference type="ARBA" id="ARBA00001055"/>
    </source>
</evidence>
<keyword evidence="5 16" id="KW-0521">NADP</keyword>
<dbReference type="Gene3D" id="6.10.140.1400">
    <property type="match status" value="1"/>
</dbReference>
<dbReference type="PANTHER" id="PTHR10982:SF21">
    <property type="entry name" value="FATTY ACID SYNTHASE SUBUNIT BETA"/>
    <property type="match status" value="1"/>
</dbReference>